<proteinExistence type="predicted"/>
<evidence type="ECO:0000313" key="2">
    <source>
        <dbReference type="Proteomes" id="UP000286501"/>
    </source>
</evidence>
<reference evidence="1 2" key="1">
    <citation type="submission" date="2018-08" db="EMBL/GenBank/DDBJ databases">
        <title>A genome reference for cultivated species of the human gut microbiota.</title>
        <authorList>
            <person name="Zou Y."/>
            <person name="Xue W."/>
            <person name="Luo G."/>
        </authorList>
    </citation>
    <scope>NUCLEOTIDE SEQUENCE [LARGE SCALE GENOMIC DNA]</scope>
    <source>
        <strain evidence="1 2">AM22-1</strain>
    </source>
</reference>
<dbReference type="AlphaFoldDB" id="A0A3R6E3L7"/>
<name>A0A3R6E3L7_9BACT</name>
<evidence type="ECO:0000313" key="1">
    <source>
        <dbReference type="EMBL" id="RHG64909.1"/>
    </source>
</evidence>
<gene>
    <name evidence="1" type="ORF">DW250_09720</name>
</gene>
<accession>A0A3R6E3L7</accession>
<sequence length="85" mass="9990">MRKGDRENGGAWRGGWVEGEGIRDKRWNRLERRREGELLGTGYEMATDILFTIIKSLVEYEKILHQIAIYTLNSVKFKNILEFLC</sequence>
<protein>
    <submittedName>
        <fullName evidence="1">Uncharacterized protein</fullName>
    </submittedName>
</protein>
<comment type="caution">
    <text evidence="1">The sequence shown here is derived from an EMBL/GenBank/DDBJ whole genome shotgun (WGS) entry which is preliminary data.</text>
</comment>
<dbReference type="EMBL" id="QRIN01000038">
    <property type="protein sequence ID" value="RHG64909.1"/>
    <property type="molecule type" value="Genomic_DNA"/>
</dbReference>
<dbReference type="Proteomes" id="UP000286501">
    <property type="component" value="Unassembled WGS sequence"/>
</dbReference>
<organism evidence="1 2">
    <name type="scientific">Segatella copri</name>
    <dbReference type="NCBI Taxonomy" id="165179"/>
    <lineage>
        <taxon>Bacteria</taxon>
        <taxon>Pseudomonadati</taxon>
        <taxon>Bacteroidota</taxon>
        <taxon>Bacteroidia</taxon>
        <taxon>Bacteroidales</taxon>
        <taxon>Prevotellaceae</taxon>
        <taxon>Segatella</taxon>
    </lineage>
</organism>